<keyword evidence="3" id="KW-1185">Reference proteome</keyword>
<proteinExistence type="predicted"/>
<reference evidence="2 3" key="3">
    <citation type="journal article" date="2015" name="Genome Announc.">
        <title>Draft Genome Sequence of the Archiascomycetous Yeast Saitoella complicata.</title>
        <authorList>
            <person name="Yamauchi K."/>
            <person name="Kondo S."/>
            <person name="Hamamoto M."/>
            <person name="Takahashi Y."/>
            <person name="Ogura Y."/>
            <person name="Hayashi T."/>
            <person name="Nishida H."/>
        </authorList>
    </citation>
    <scope>NUCLEOTIDE SEQUENCE [LARGE SCALE GENOMIC DNA]</scope>
    <source>
        <strain evidence="2 3">NRRL Y-17804</strain>
    </source>
</reference>
<gene>
    <name evidence="2" type="ORF">G7K_4383-t1</name>
</gene>
<reference evidence="2 3" key="2">
    <citation type="journal article" date="2014" name="J. Gen. Appl. Microbiol.">
        <title>The early diverging ascomycetous budding yeast Saitoella complicata has three histone deacetylases belonging to the Clr6, Hos2, and Rpd3 lineages.</title>
        <authorList>
            <person name="Nishida H."/>
            <person name="Matsumoto T."/>
            <person name="Kondo S."/>
            <person name="Hamamoto M."/>
            <person name="Yoshikawa H."/>
        </authorList>
    </citation>
    <scope>NUCLEOTIDE SEQUENCE [LARGE SCALE GENOMIC DNA]</scope>
    <source>
        <strain evidence="2 3">NRRL Y-17804</strain>
    </source>
</reference>
<feature type="region of interest" description="Disordered" evidence="1">
    <location>
        <begin position="79"/>
        <end position="102"/>
    </location>
</feature>
<accession>A0A0E9NKL8</accession>
<comment type="caution">
    <text evidence="2">The sequence shown here is derived from an EMBL/GenBank/DDBJ whole genome shotgun (WGS) entry which is preliminary data.</text>
</comment>
<sequence length="102" mass="11931">MRESIVLSDVRLHRSRRKCTIRDRVRRRERNMGIELGLGSNSYYHYTLNANTVHKHYTNIKRYIQILLSHTYAVVGGQLQRAPTSSSKGKQFQEEDNAALNR</sequence>
<evidence type="ECO:0000256" key="1">
    <source>
        <dbReference type="SAM" id="MobiDB-lite"/>
    </source>
</evidence>
<dbReference type="AlphaFoldDB" id="A0A0E9NKL8"/>
<organism evidence="2 3">
    <name type="scientific">Saitoella complicata (strain BCRC 22490 / CBS 7301 / JCM 7358 / NBRC 10748 / NRRL Y-17804)</name>
    <dbReference type="NCBI Taxonomy" id="698492"/>
    <lineage>
        <taxon>Eukaryota</taxon>
        <taxon>Fungi</taxon>
        <taxon>Dikarya</taxon>
        <taxon>Ascomycota</taxon>
        <taxon>Taphrinomycotina</taxon>
        <taxon>Taphrinomycotina incertae sedis</taxon>
        <taxon>Saitoella</taxon>
    </lineage>
</organism>
<dbReference type="EMBL" id="BACD03000031">
    <property type="protein sequence ID" value="GAO50251.1"/>
    <property type="molecule type" value="Genomic_DNA"/>
</dbReference>
<protein>
    <submittedName>
        <fullName evidence="2">Uncharacterized protein</fullName>
    </submittedName>
</protein>
<evidence type="ECO:0000313" key="2">
    <source>
        <dbReference type="EMBL" id="GAO50251.1"/>
    </source>
</evidence>
<name>A0A0E9NKL8_SAICN</name>
<dbReference type="Proteomes" id="UP000033140">
    <property type="component" value="Unassembled WGS sequence"/>
</dbReference>
<feature type="compositionally biased region" description="Polar residues" evidence="1">
    <location>
        <begin position="81"/>
        <end position="90"/>
    </location>
</feature>
<evidence type="ECO:0000313" key="3">
    <source>
        <dbReference type="Proteomes" id="UP000033140"/>
    </source>
</evidence>
<reference evidence="2 3" key="1">
    <citation type="journal article" date="2011" name="J. Gen. Appl. Microbiol.">
        <title>Draft genome sequencing of the enigmatic yeast Saitoella complicata.</title>
        <authorList>
            <person name="Nishida H."/>
            <person name="Hamamoto M."/>
            <person name="Sugiyama J."/>
        </authorList>
    </citation>
    <scope>NUCLEOTIDE SEQUENCE [LARGE SCALE GENOMIC DNA]</scope>
    <source>
        <strain evidence="2 3">NRRL Y-17804</strain>
    </source>
</reference>